<gene>
    <name evidence="2" type="ORF">EQM13_05315</name>
</gene>
<dbReference type="Proteomes" id="UP000287969">
    <property type="component" value="Chromosome"/>
</dbReference>
<name>A0A410QAK5_9FIRM</name>
<accession>A0A410QAK5</accession>
<dbReference type="RefSeq" id="WP_114217881.1">
    <property type="nucleotide sequence ID" value="NZ_CP035282.1"/>
</dbReference>
<feature type="transmembrane region" description="Helical" evidence="1">
    <location>
        <begin position="151"/>
        <end position="171"/>
    </location>
</feature>
<proteinExistence type="predicted"/>
<dbReference type="GO" id="GO:0005886">
    <property type="term" value="C:plasma membrane"/>
    <property type="evidence" value="ECO:0007669"/>
    <property type="project" value="UniProtKB-SubCell"/>
</dbReference>
<keyword evidence="1" id="KW-1133">Transmembrane helix</keyword>
<evidence type="ECO:0000256" key="1">
    <source>
        <dbReference type="SAM" id="Phobius"/>
    </source>
</evidence>
<dbReference type="Pfam" id="PF12679">
    <property type="entry name" value="ABC2_membrane_2"/>
    <property type="match status" value="1"/>
</dbReference>
<dbReference type="KEGG" id="spoa:EQM13_05315"/>
<evidence type="ECO:0000313" key="2">
    <source>
        <dbReference type="EMBL" id="QAT61042.1"/>
    </source>
</evidence>
<dbReference type="AlphaFoldDB" id="A0A410QAK5"/>
<feature type="transmembrane region" description="Helical" evidence="1">
    <location>
        <begin position="183"/>
        <end position="202"/>
    </location>
</feature>
<organism evidence="2 3">
    <name type="scientific">Acidilutibacter cellobiosedens</name>
    <dbReference type="NCBI Taxonomy" id="2507161"/>
    <lineage>
        <taxon>Bacteria</taxon>
        <taxon>Bacillati</taxon>
        <taxon>Bacillota</taxon>
        <taxon>Tissierellia</taxon>
        <taxon>Tissierellales</taxon>
        <taxon>Acidilutibacteraceae</taxon>
        <taxon>Acidilutibacter</taxon>
    </lineage>
</organism>
<evidence type="ECO:0000313" key="3">
    <source>
        <dbReference type="Proteomes" id="UP000287969"/>
    </source>
</evidence>
<sequence>MRNYFIFLKKEIIESIRTYKLFIMLIVFFVFGMMSPLTAKLLPEIFSSFTTEGITISITNPTAIDSWTQFFKNISQMGLIVMVILFHGILATELSKGTLINMLTKGLSRSTVILSKFTSMAIVWTLSYMLAFIVCWGYTVYLFPGDQTSNLLFSVFCLWLFGMFLLSVLLFASTLIKNNYGSLLITGGVVVALTVCNMVPAIQKYNPSSLAAKNIALLTRAVKPSNLFYAVLTSVIYILIMVGSSITIFRKKQL</sequence>
<reference evidence="3" key="1">
    <citation type="submission" date="2019-01" db="EMBL/GenBank/DDBJ databases">
        <title>Draft genomes of a novel of Sporanaerobacter strains.</title>
        <authorList>
            <person name="Ma S."/>
        </authorList>
    </citation>
    <scope>NUCLEOTIDE SEQUENCE [LARGE SCALE GENOMIC DNA]</scope>
    <source>
        <strain evidence="3">NJN-17</strain>
    </source>
</reference>
<feature type="transmembrane region" description="Helical" evidence="1">
    <location>
        <begin position="113"/>
        <end position="139"/>
    </location>
</feature>
<dbReference type="PANTHER" id="PTHR37305:SF1">
    <property type="entry name" value="MEMBRANE PROTEIN"/>
    <property type="match status" value="1"/>
</dbReference>
<keyword evidence="1" id="KW-0472">Membrane</keyword>
<dbReference type="OrthoDB" id="4187110at2"/>
<dbReference type="PANTHER" id="PTHR37305">
    <property type="entry name" value="INTEGRAL MEMBRANE PROTEIN-RELATED"/>
    <property type="match status" value="1"/>
</dbReference>
<dbReference type="GO" id="GO:0140359">
    <property type="term" value="F:ABC-type transporter activity"/>
    <property type="evidence" value="ECO:0007669"/>
    <property type="project" value="InterPro"/>
</dbReference>
<keyword evidence="3" id="KW-1185">Reference proteome</keyword>
<dbReference type="EMBL" id="CP035282">
    <property type="protein sequence ID" value="QAT61042.1"/>
    <property type="molecule type" value="Genomic_DNA"/>
</dbReference>
<protein>
    <submittedName>
        <fullName evidence="2">ABC transporter permease</fullName>
    </submittedName>
</protein>
<feature type="transmembrane region" description="Helical" evidence="1">
    <location>
        <begin position="227"/>
        <end position="249"/>
    </location>
</feature>
<keyword evidence="1" id="KW-0812">Transmembrane</keyword>
<feature type="transmembrane region" description="Helical" evidence="1">
    <location>
        <begin position="74"/>
        <end position="92"/>
    </location>
</feature>
<feature type="transmembrane region" description="Helical" evidence="1">
    <location>
        <begin position="21"/>
        <end position="39"/>
    </location>
</feature>